<accession>A0A2A6BXP0</accession>
<keyword evidence="2" id="KW-1185">Reference proteome</keyword>
<proteinExistence type="predicted"/>
<protein>
    <submittedName>
        <fullName evidence="1">Uncharacterized protein</fullName>
    </submittedName>
</protein>
<accession>A0A8R1UA30</accession>
<evidence type="ECO:0000313" key="1">
    <source>
        <dbReference type="EnsemblMetazoa" id="PPA11362.1"/>
    </source>
</evidence>
<evidence type="ECO:0000313" key="2">
    <source>
        <dbReference type="Proteomes" id="UP000005239"/>
    </source>
</evidence>
<gene>
    <name evidence="1" type="primary">WBGene00100916</name>
</gene>
<name>A0A2A6BXP0_PRIPA</name>
<reference evidence="2" key="1">
    <citation type="journal article" date="2008" name="Nat. Genet.">
        <title>The Pristionchus pacificus genome provides a unique perspective on nematode lifestyle and parasitism.</title>
        <authorList>
            <person name="Dieterich C."/>
            <person name="Clifton S.W."/>
            <person name="Schuster L.N."/>
            <person name="Chinwalla A."/>
            <person name="Delehaunty K."/>
            <person name="Dinkelacker I."/>
            <person name="Fulton L."/>
            <person name="Fulton R."/>
            <person name="Godfrey J."/>
            <person name="Minx P."/>
            <person name="Mitreva M."/>
            <person name="Roeseler W."/>
            <person name="Tian H."/>
            <person name="Witte H."/>
            <person name="Yang S.P."/>
            <person name="Wilson R.K."/>
            <person name="Sommer R.J."/>
        </authorList>
    </citation>
    <scope>NUCLEOTIDE SEQUENCE [LARGE SCALE GENOMIC DNA]</scope>
    <source>
        <strain evidence="2">PS312</strain>
    </source>
</reference>
<organism evidence="1 2">
    <name type="scientific">Pristionchus pacificus</name>
    <name type="common">Parasitic nematode worm</name>
    <dbReference type="NCBI Taxonomy" id="54126"/>
    <lineage>
        <taxon>Eukaryota</taxon>
        <taxon>Metazoa</taxon>
        <taxon>Ecdysozoa</taxon>
        <taxon>Nematoda</taxon>
        <taxon>Chromadorea</taxon>
        <taxon>Rhabditida</taxon>
        <taxon>Rhabditina</taxon>
        <taxon>Diplogasteromorpha</taxon>
        <taxon>Diplogasteroidea</taxon>
        <taxon>Neodiplogasteridae</taxon>
        <taxon>Pristionchus</taxon>
    </lineage>
</organism>
<dbReference type="EnsemblMetazoa" id="PPA11362.1">
    <property type="protein sequence ID" value="PPA11362.1"/>
    <property type="gene ID" value="WBGene00100916"/>
</dbReference>
<sequence length="101" mass="11065">MLKLLVFTTLTAAIASSLTITGTITCKDAPIVGAKLFLRTVQGRARSQIVVDVATDEEGRFAVEVPEKDLDIFNKPKTIRHLDYENKCAKSALGRACDKKQ</sequence>
<dbReference type="AlphaFoldDB" id="A0A2A6BXP0"/>
<dbReference type="Proteomes" id="UP000005239">
    <property type="component" value="Unassembled WGS sequence"/>
</dbReference>
<reference evidence="1" key="2">
    <citation type="submission" date="2022-06" db="UniProtKB">
        <authorList>
            <consortium name="EnsemblMetazoa"/>
        </authorList>
    </citation>
    <scope>IDENTIFICATION</scope>
    <source>
        <strain evidence="1">PS312</strain>
    </source>
</reference>